<comment type="caution">
    <text evidence="2">The sequence shown here is derived from an EMBL/GenBank/DDBJ whole genome shotgun (WGS) entry which is preliminary data.</text>
</comment>
<feature type="coiled-coil region" evidence="1">
    <location>
        <begin position="59"/>
        <end position="116"/>
    </location>
</feature>
<sequence length="369" mass="41706">MEKNPAILEAEGLARGAEASVSIAGQRSNPRVEFALEGLGSKNSRQEISYVHPIELGGAKEARLSIARAEQRLADSDAERQRAQISLEVAHNLYRVRQIEEQLVQAQENIESFDVLAAKLQQFKGLNAEQKLSASAYRFALQEARLQQHRLLEERRQMQSYFAAIHGSDFQVKKTQLPRPVANWPEVELLPLQSPELEWSKAAIALAEGQLQAAESSAWGNLEIAPTLIQETQNGTTYNNVGVKVSIPLPLYQSNQAGKLKAKYQQDLTQDLAMQKEQELSILYRQYLADYEQMKRQWATLPSHLEVQQQHEELHSGMQRGVLPTALVIEIHRQLLALLEQRHALELDGVTHLIQLKGMQHKLLEFQLP</sequence>
<dbReference type="SUPFAM" id="SSF56954">
    <property type="entry name" value="Outer membrane efflux proteins (OEP)"/>
    <property type="match status" value="1"/>
</dbReference>
<reference evidence="2" key="1">
    <citation type="journal article" date="2016" name="Nat. Commun.">
        <title>Thousands of microbial genomes shed light on interconnected biogeochemical processes in an aquifer system.</title>
        <authorList>
            <person name="Anantharaman K."/>
            <person name="Brown C.T."/>
            <person name="Hug L.A."/>
            <person name="Sharon I."/>
            <person name="Castelle C.J."/>
            <person name="Probst A.J."/>
            <person name="Thomas B.C."/>
            <person name="Singh A."/>
            <person name="Wilkins M.J."/>
            <person name="Karaoz U."/>
            <person name="Brodie E.L."/>
            <person name="Williams K.H."/>
            <person name="Hubbard S.S."/>
            <person name="Banfield J.F."/>
        </authorList>
    </citation>
    <scope>NUCLEOTIDE SEQUENCE [LARGE SCALE GENOMIC DNA]</scope>
</reference>
<organism evidence="2">
    <name type="scientific">Candidatus Lambdaproteobacteria bacterium RIFOXYD2_FULL_56_26</name>
    <dbReference type="NCBI Taxonomy" id="1817773"/>
    <lineage>
        <taxon>Bacteria</taxon>
        <taxon>Pseudomonadati</taxon>
        <taxon>Pseudomonadota</taxon>
        <taxon>Candidatus Lambdaproteobacteria</taxon>
    </lineage>
</organism>
<keyword evidence="1" id="KW-0175">Coiled coil</keyword>
<proteinExistence type="predicted"/>
<dbReference type="EMBL" id="MFNF01000011">
    <property type="protein sequence ID" value="OGH03830.1"/>
    <property type="molecule type" value="Genomic_DNA"/>
</dbReference>
<dbReference type="GO" id="GO:0015562">
    <property type="term" value="F:efflux transmembrane transporter activity"/>
    <property type="evidence" value="ECO:0007669"/>
    <property type="project" value="InterPro"/>
</dbReference>
<dbReference type="Proteomes" id="UP000177583">
    <property type="component" value="Unassembled WGS sequence"/>
</dbReference>
<dbReference type="AlphaFoldDB" id="A0A1F6H0L6"/>
<name>A0A1F6H0L6_9PROT</name>
<evidence type="ECO:0008006" key="3">
    <source>
        <dbReference type="Google" id="ProtNLM"/>
    </source>
</evidence>
<evidence type="ECO:0000256" key="1">
    <source>
        <dbReference type="SAM" id="Coils"/>
    </source>
</evidence>
<evidence type="ECO:0000313" key="2">
    <source>
        <dbReference type="EMBL" id="OGH03830.1"/>
    </source>
</evidence>
<protein>
    <recommendedName>
        <fullName evidence="3">Transporter</fullName>
    </recommendedName>
</protein>
<gene>
    <name evidence="2" type="ORF">A2557_11860</name>
</gene>
<accession>A0A1F6H0L6</accession>
<dbReference type="Gene3D" id="1.20.1600.10">
    <property type="entry name" value="Outer membrane efflux proteins (OEP)"/>
    <property type="match status" value="1"/>
</dbReference>